<proteinExistence type="predicted"/>
<sequence length="78" mass="8885">MDKQYLVDSDFFEHVKWLLHEARASDPTLEQDPDSAAAIQFIYLTVSNTAPFEHDTEAASNLIDDAISILERAKYQIN</sequence>
<evidence type="ECO:0000313" key="2">
    <source>
        <dbReference type="Proteomes" id="UP000596425"/>
    </source>
</evidence>
<dbReference type="Proteomes" id="UP000596425">
    <property type="component" value="Segment"/>
</dbReference>
<name>A0A7U0J4I6_9CAUD</name>
<gene>
    <name evidence="1" type="ORF">GARY_1</name>
</gene>
<keyword evidence="2" id="KW-1185">Reference proteome</keyword>
<dbReference type="EMBL" id="MW344054">
    <property type="protein sequence ID" value="QQV88105.1"/>
    <property type="molecule type" value="Genomic_DNA"/>
</dbReference>
<evidence type="ECO:0000313" key="1">
    <source>
        <dbReference type="EMBL" id="QQV88105.1"/>
    </source>
</evidence>
<organism evidence="1 2">
    <name type="scientific">Vibrio phage Gary</name>
    <dbReference type="NCBI Taxonomy" id="2801534"/>
    <lineage>
        <taxon>Viruses</taxon>
        <taxon>Duplodnaviria</taxon>
        <taxon>Heunggongvirae</taxon>
        <taxon>Uroviricota</taxon>
        <taxon>Caudoviricetes</taxon>
        <taxon>Demerecviridae</taxon>
        <taxon>Ermolyevavirinae</taxon>
        <taxon>Thalassavirus</taxon>
        <taxon>Thalassavirus gary</taxon>
    </lineage>
</organism>
<protein>
    <submittedName>
        <fullName evidence="1">Uncharacterized protein</fullName>
    </submittedName>
</protein>
<accession>A0A7U0J4I6</accession>
<reference evidence="1 2" key="1">
    <citation type="submission" date="2020-12" db="EMBL/GenBank/DDBJ databases">
        <authorList>
            <person name="Miller D."/>
            <person name="Mossel A."/>
            <person name="Broussard G.W."/>
        </authorList>
    </citation>
    <scope>NUCLEOTIDE SEQUENCE [LARGE SCALE GENOMIC DNA]</scope>
</reference>